<dbReference type="Proteomes" id="UP000245884">
    <property type="component" value="Unassembled WGS sequence"/>
</dbReference>
<feature type="region of interest" description="Disordered" evidence="1">
    <location>
        <begin position="36"/>
        <end position="98"/>
    </location>
</feature>
<feature type="region of interest" description="Disordered" evidence="1">
    <location>
        <begin position="350"/>
        <end position="400"/>
    </location>
</feature>
<feature type="compositionally biased region" description="Low complexity" evidence="1">
    <location>
        <begin position="650"/>
        <end position="678"/>
    </location>
</feature>
<feature type="compositionally biased region" description="Low complexity" evidence="1">
    <location>
        <begin position="427"/>
        <end position="456"/>
    </location>
</feature>
<accession>A0A316UPN1</accession>
<feature type="compositionally biased region" description="Low complexity" evidence="1">
    <location>
        <begin position="156"/>
        <end position="168"/>
    </location>
</feature>
<dbReference type="AlphaFoldDB" id="A0A316UPN1"/>
<feature type="region of interest" description="Disordered" evidence="1">
    <location>
        <begin position="238"/>
        <end position="326"/>
    </location>
</feature>
<organism evidence="2 3">
    <name type="scientific">Jaminaea rosea</name>
    <dbReference type="NCBI Taxonomy" id="1569628"/>
    <lineage>
        <taxon>Eukaryota</taxon>
        <taxon>Fungi</taxon>
        <taxon>Dikarya</taxon>
        <taxon>Basidiomycota</taxon>
        <taxon>Ustilaginomycotina</taxon>
        <taxon>Exobasidiomycetes</taxon>
        <taxon>Microstromatales</taxon>
        <taxon>Microstromatales incertae sedis</taxon>
        <taxon>Jaminaea</taxon>
    </lineage>
</organism>
<protein>
    <submittedName>
        <fullName evidence="2">Uncharacterized protein</fullName>
    </submittedName>
</protein>
<proteinExistence type="predicted"/>
<keyword evidence="3" id="KW-1185">Reference proteome</keyword>
<feature type="region of interest" description="Disordered" evidence="1">
    <location>
        <begin position="719"/>
        <end position="748"/>
    </location>
</feature>
<reference evidence="2 3" key="1">
    <citation type="journal article" date="2018" name="Mol. Biol. Evol.">
        <title>Broad Genomic Sampling Reveals a Smut Pathogenic Ancestry of the Fungal Clade Ustilaginomycotina.</title>
        <authorList>
            <person name="Kijpornyongpan T."/>
            <person name="Mondo S.J."/>
            <person name="Barry K."/>
            <person name="Sandor L."/>
            <person name="Lee J."/>
            <person name="Lipzen A."/>
            <person name="Pangilinan J."/>
            <person name="LaButti K."/>
            <person name="Hainaut M."/>
            <person name="Henrissat B."/>
            <person name="Grigoriev I.V."/>
            <person name="Spatafora J.W."/>
            <person name="Aime M.C."/>
        </authorList>
    </citation>
    <scope>NUCLEOTIDE SEQUENCE [LARGE SCALE GENOMIC DNA]</scope>
    <source>
        <strain evidence="2 3">MCA 5214</strain>
    </source>
</reference>
<feature type="compositionally biased region" description="Low complexity" evidence="1">
    <location>
        <begin position="537"/>
        <end position="551"/>
    </location>
</feature>
<evidence type="ECO:0000313" key="3">
    <source>
        <dbReference type="Proteomes" id="UP000245884"/>
    </source>
</evidence>
<feature type="compositionally biased region" description="Low complexity" evidence="1">
    <location>
        <begin position="594"/>
        <end position="610"/>
    </location>
</feature>
<feature type="region of interest" description="Disordered" evidence="1">
    <location>
        <begin position="581"/>
        <end position="615"/>
    </location>
</feature>
<dbReference type="GeneID" id="37030135"/>
<feature type="region of interest" description="Disordered" evidence="1">
    <location>
        <begin position="153"/>
        <end position="225"/>
    </location>
</feature>
<sequence length="816" mass="85689">MIDSSADVVEGCGVEMDDLVTKMSNHRLIASLPLRTGSDTSSVAPSSPSPSQSPRFVPSASTSSSSWSTSPDASQAQAHAGETATSRPASVKASTKEYSHPHSHTNLVAAAAALVLPYWPRTPSSQELALFRLSGVGPQAILDHLERQGQTCSRNAATTAAARRTTTTYSRGAKGTRRATSPRATNMYAMRDSVDNGGGGADGAGDDDWPTASTSKKRKNSIDGEMNRARDFEAYSDAASGCGESEAGMSGSVLDGDEDEEAGDDEQVERPDVSSRSFRASRIVDEIASGHSPHHAHRHGGCGCSSSSSADVLWPSSAPRSSSISLLEEPWSTRWRSSLSQRVRSRIAYQRAAGPPSPPPPLPASTSTSTKAANGASTPAATPGTTTTTTNSKPKVSKAEKRALALKGKGGTNSTRMTLAQLKAQRSGITSSSSSNTVATTTTGKPPSTASPSPASVRRKATPPTSPFTFTFPTPLSGLLAEARERLAALLTRPVADVVRALDLPRPLFDEEGEGDGEGESDHDLHRRDLEDEQGRKAQGQGQAEGQAKTTAAATALREAYFSIPEAKAPMLYPWADSERRAKWSPAKRPSSIGTARTAMTTRTTRGAGTVEESWPEFAQGWALPWRDGSALPTASTRAPLPNSSPLPGPGHSSGSHSSSSSAAPGTTNSISPNSSPTPALPAVSQPKSPKLTRKQKARMNNVHHPFNAHRWLPSAAPALSHSHQDTLNTTSSSSSSSSLPGNLQGAKASRGGFISPLEELEEGFCVYCDYVALYGERPRFWPGGVCRHLCGVEGFAGRGRKGGRARGRRNKVEGG</sequence>
<feature type="compositionally biased region" description="Low complexity" evidence="1">
    <location>
        <begin position="364"/>
        <end position="393"/>
    </location>
</feature>
<name>A0A316UPN1_9BASI</name>
<evidence type="ECO:0000313" key="2">
    <source>
        <dbReference type="EMBL" id="PWN27249.1"/>
    </source>
</evidence>
<dbReference type="EMBL" id="KZ819669">
    <property type="protein sequence ID" value="PWN27249.1"/>
    <property type="molecule type" value="Genomic_DNA"/>
</dbReference>
<feature type="region of interest" description="Disordered" evidence="1">
    <location>
        <begin position="629"/>
        <end position="698"/>
    </location>
</feature>
<feature type="compositionally biased region" description="Acidic residues" evidence="1">
    <location>
        <begin position="255"/>
        <end position="267"/>
    </location>
</feature>
<feature type="region of interest" description="Disordered" evidence="1">
    <location>
        <begin position="423"/>
        <end position="469"/>
    </location>
</feature>
<feature type="region of interest" description="Disordered" evidence="1">
    <location>
        <begin position="532"/>
        <end position="551"/>
    </location>
</feature>
<gene>
    <name evidence="2" type="ORF">BDZ90DRAFT_260905</name>
</gene>
<feature type="compositionally biased region" description="Low complexity" evidence="1">
    <location>
        <begin position="38"/>
        <end position="74"/>
    </location>
</feature>
<evidence type="ECO:0000256" key="1">
    <source>
        <dbReference type="SAM" id="MobiDB-lite"/>
    </source>
</evidence>
<feature type="compositionally biased region" description="Low complexity" evidence="1">
    <location>
        <begin position="316"/>
        <end position="325"/>
    </location>
</feature>
<dbReference type="RefSeq" id="XP_025361861.1">
    <property type="nucleotide sequence ID" value="XM_025508312.1"/>
</dbReference>